<protein>
    <recommendedName>
        <fullName evidence="7">Cationic amino acid transporter C-terminal domain-containing protein</fullName>
    </recommendedName>
</protein>
<feature type="transmembrane region" description="Helical" evidence="6">
    <location>
        <begin position="100"/>
        <end position="124"/>
    </location>
</feature>
<dbReference type="Pfam" id="PF13906">
    <property type="entry name" value="AA_permease_C"/>
    <property type="match status" value="1"/>
</dbReference>
<feature type="transmembrane region" description="Helical" evidence="6">
    <location>
        <begin position="332"/>
        <end position="355"/>
    </location>
</feature>
<organism evidence="8 9">
    <name type="scientific">Sphaeroforma arctica JP610</name>
    <dbReference type="NCBI Taxonomy" id="667725"/>
    <lineage>
        <taxon>Eukaryota</taxon>
        <taxon>Ichthyosporea</taxon>
        <taxon>Ichthyophonida</taxon>
        <taxon>Sphaeroforma</taxon>
    </lineage>
</organism>
<dbReference type="STRING" id="667725.A0A0L0FGX3"/>
<proteinExistence type="predicted"/>
<dbReference type="eggNOG" id="KOG1286">
    <property type="taxonomic scope" value="Eukaryota"/>
</dbReference>
<dbReference type="Gene3D" id="1.20.1740.10">
    <property type="entry name" value="Amino acid/polyamine transporter I"/>
    <property type="match status" value="2"/>
</dbReference>
<dbReference type="InterPro" id="IPR029485">
    <property type="entry name" value="CAT_C"/>
</dbReference>
<evidence type="ECO:0000256" key="6">
    <source>
        <dbReference type="SAM" id="Phobius"/>
    </source>
</evidence>
<sequence length="619" mass="66897">MGFEEIMGKMSRKKPAHIILAQEAVHEESGIVKLSLFDLLCIGIGCTIGSGVFVLTGDVLTVSGPSAVVSWLIAGFICLLSGFSYMELSSRVPTSGSCYSYAYFGLGEAMGFLGGICLTLEYGISGAGVARSWSAKIIYTVENFTGYSMSYFHIDYPGNDGDIDAYVDLLAGIVMALSVIILAVGLKMGKVVINAFTIAKVCLVTFMIICGLASWTQSGYGFDAYSSTDEFLPFGIGGMLLGASKLFFGFIGFDEVACLAGRSNNPRKTMPLAIGGTLLAATVISTLAQFALGGAVIPCETHPTWDAENPDAAPCSEIPSFSEAFLLVGWTWASYIVAWGEAILLPIVVLLSFIAQPELMAAMAIDGMLPIIFAKENKEGNLTMGTIISGIAMTLIAMLVPFDILWDMISLGVLLSFCITNTSLIAVRLSGSNGNTKVTGCLLYVWVAGFISAYMLWKGYLEEYFNIDIPDDEKDLNDVILWIAVALAASVVGILIIMSFMFKETDESKAEKGRVFRSPLVPLLPGIGIYLNAFLMSQISWMNLLYLVCAIVAGYLWYFAYGIRNSAREFDDDASSDLPKGRHSRRPSEYIADALTGETHKKDLDDMDMAESQVELDEK</sequence>
<gene>
    <name evidence="8" type="ORF">SARC_11459</name>
</gene>
<evidence type="ECO:0000256" key="2">
    <source>
        <dbReference type="ARBA" id="ARBA00022692"/>
    </source>
</evidence>
<dbReference type="GeneID" id="25911963"/>
<feature type="transmembrane region" description="Helical" evidence="6">
    <location>
        <begin position="36"/>
        <end position="56"/>
    </location>
</feature>
<reference evidence="8 9" key="1">
    <citation type="submission" date="2011-02" db="EMBL/GenBank/DDBJ databases">
        <title>The Genome Sequence of Sphaeroforma arctica JP610.</title>
        <authorList>
            <consortium name="The Broad Institute Genome Sequencing Platform"/>
            <person name="Russ C."/>
            <person name="Cuomo C."/>
            <person name="Young S.K."/>
            <person name="Zeng Q."/>
            <person name="Gargeya S."/>
            <person name="Alvarado L."/>
            <person name="Berlin A."/>
            <person name="Chapman S.B."/>
            <person name="Chen Z."/>
            <person name="Freedman E."/>
            <person name="Gellesch M."/>
            <person name="Goldberg J."/>
            <person name="Griggs A."/>
            <person name="Gujja S."/>
            <person name="Heilman E."/>
            <person name="Heiman D."/>
            <person name="Howarth C."/>
            <person name="Mehta T."/>
            <person name="Neiman D."/>
            <person name="Pearson M."/>
            <person name="Roberts A."/>
            <person name="Saif S."/>
            <person name="Shea T."/>
            <person name="Shenoy N."/>
            <person name="Sisk P."/>
            <person name="Stolte C."/>
            <person name="Sykes S."/>
            <person name="White J."/>
            <person name="Yandava C."/>
            <person name="Burger G."/>
            <person name="Gray M.W."/>
            <person name="Holland P.W.H."/>
            <person name="King N."/>
            <person name="Lang F.B.F."/>
            <person name="Roger A.J."/>
            <person name="Ruiz-Trillo I."/>
            <person name="Haas B."/>
            <person name="Nusbaum C."/>
            <person name="Birren B."/>
        </authorList>
    </citation>
    <scope>NUCLEOTIDE SEQUENCE [LARGE SCALE GENOMIC DNA]</scope>
    <source>
        <strain evidence="8 9">JP610</strain>
    </source>
</reference>
<dbReference type="GO" id="GO:0015171">
    <property type="term" value="F:amino acid transmembrane transporter activity"/>
    <property type="evidence" value="ECO:0007669"/>
    <property type="project" value="TreeGrafter"/>
</dbReference>
<evidence type="ECO:0000256" key="3">
    <source>
        <dbReference type="ARBA" id="ARBA00022989"/>
    </source>
</evidence>
<dbReference type="EMBL" id="KQ243296">
    <property type="protein sequence ID" value="KNC76029.1"/>
    <property type="molecule type" value="Genomic_DNA"/>
</dbReference>
<feature type="transmembrane region" description="Helical" evidence="6">
    <location>
        <begin position="272"/>
        <end position="297"/>
    </location>
</feature>
<evidence type="ECO:0000256" key="4">
    <source>
        <dbReference type="ARBA" id="ARBA00023136"/>
    </source>
</evidence>
<feature type="transmembrane region" description="Helical" evidence="6">
    <location>
        <begin position="165"/>
        <end position="184"/>
    </location>
</feature>
<dbReference type="AlphaFoldDB" id="A0A0L0FGX3"/>
<feature type="transmembrane region" description="Helical" evidence="6">
    <location>
        <begin position="441"/>
        <end position="460"/>
    </location>
</feature>
<feature type="domain" description="Cationic amino acid transporter C-terminal" evidence="7">
    <location>
        <begin position="516"/>
        <end position="566"/>
    </location>
</feature>
<keyword evidence="3 6" id="KW-1133">Transmembrane helix</keyword>
<feature type="transmembrane region" description="Helical" evidence="6">
    <location>
        <begin position="541"/>
        <end position="560"/>
    </location>
</feature>
<dbReference type="PANTHER" id="PTHR43243:SF82">
    <property type="entry name" value="CATIONIC AMINO ACID TRANSPORTER C-TERMINAL DOMAIN-CONTAINING PROTEIN"/>
    <property type="match status" value="1"/>
</dbReference>
<dbReference type="OrthoDB" id="5982228at2759"/>
<dbReference type="PANTHER" id="PTHR43243">
    <property type="entry name" value="INNER MEMBRANE TRANSPORTER YGJI-RELATED"/>
    <property type="match status" value="1"/>
</dbReference>
<feature type="transmembrane region" description="Helical" evidence="6">
    <location>
        <begin position="235"/>
        <end position="260"/>
    </location>
</feature>
<feature type="transmembrane region" description="Helical" evidence="6">
    <location>
        <begin position="382"/>
        <end position="402"/>
    </location>
</feature>
<evidence type="ECO:0000313" key="9">
    <source>
        <dbReference type="Proteomes" id="UP000054560"/>
    </source>
</evidence>
<feature type="transmembrane region" description="Helical" evidence="6">
    <location>
        <begin position="514"/>
        <end position="535"/>
    </location>
</feature>
<evidence type="ECO:0000256" key="5">
    <source>
        <dbReference type="SAM" id="MobiDB-lite"/>
    </source>
</evidence>
<evidence type="ECO:0000259" key="7">
    <source>
        <dbReference type="Pfam" id="PF13906"/>
    </source>
</evidence>
<dbReference type="Pfam" id="PF13520">
    <property type="entry name" value="AA_permease_2"/>
    <property type="match status" value="1"/>
</dbReference>
<keyword evidence="2 6" id="KW-0812">Transmembrane</keyword>
<keyword evidence="9" id="KW-1185">Reference proteome</keyword>
<accession>A0A0L0FGX3</accession>
<feature type="transmembrane region" description="Helical" evidence="6">
    <location>
        <begin position="68"/>
        <end position="88"/>
    </location>
</feature>
<feature type="transmembrane region" description="Helical" evidence="6">
    <location>
        <begin position="480"/>
        <end position="502"/>
    </location>
</feature>
<dbReference type="Proteomes" id="UP000054560">
    <property type="component" value="Unassembled WGS sequence"/>
</dbReference>
<dbReference type="RefSeq" id="XP_014149931.1">
    <property type="nucleotide sequence ID" value="XM_014294456.1"/>
</dbReference>
<feature type="compositionally biased region" description="Acidic residues" evidence="5">
    <location>
        <begin position="605"/>
        <end position="619"/>
    </location>
</feature>
<evidence type="ECO:0000256" key="1">
    <source>
        <dbReference type="ARBA" id="ARBA00004141"/>
    </source>
</evidence>
<evidence type="ECO:0000313" key="8">
    <source>
        <dbReference type="EMBL" id="KNC76029.1"/>
    </source>
</evidence>
<name>A0A0L0FGX3_9EUKA</name>
<dbReference type="GO" id="GO:0016020">
    <property type="term" value="C:membrane"/>
    <property type="evidence" value="ECO:0007669"/>
    <property type="project" value="UniProtKB-SubCell"/>
</dbReference>
<comment type="subcellular location">
    <subcellularLocation>
        <location evidence="1">Membrane</location>
        <topology evidence="1">Multi-pass membrane protein</topology>
    </subcellularLocation>
</comment>
<feature type="transmembrane region" description="Helical" evidence="6">
    <location>
        <begin position="191"/>
        <end position="215"/>
    </location>
</feature>
<feature type="region of interest" description="Disordered" evidence="5">
    <location>
        <begin position="571"/>
        <end position="619"/>
    </location>
</feature>
<dbReference type="InterPro" id="IPR002293">
    <property type="entry name" value="AA/rel_permease1"/>
</dbReference>
<keyword evidence="4 6" id="KW-0472">Membrane</keyword>
<feature type="transmembrane region" description="Helical" evidence="6">
    <location>
        <begin position="408"/>
        <end position="429"/>
    </location>
</feature>